<dbReference type="OrthoDB" id="9776971at2"/>
<dbReference type="InterPro" id="IPR024655">
    <property type="entry name" value="Asl1_glyco_hydro_catalytic"/>
</dbReference>
<dbReference type="InterPro" id="IPR051923">
    <property type="entry name" value="Glycosyl_Hydrolase_39"/>
</dbReference>
<dbReference type="EMBL" id="BIXY01000048">
    <property type="protein sequence ID" value="GCF09649.1"/>
    <property type="molecule type" value="Genomic_DNA"/>
</dbReference>
<dbReference type="Pfam" id="PF11790">
    <property type="entry name" value="Glyco_hydro_cc"/>
    <property type="match status" value="1"/>
</dbReference>
<evidence type="ECO:0000313" key="3">
    <source>
        <dbReference type="Proteomes" id="UP000322530"/>
    </source>
</evidence>
<dbReference type="RefSeq" id="WP_149402574.1">
    <property type="nucleotide sequence ID" value="NZ_BIXY01000048.1"/>
</dbReference>
<dbReference type="PANTHER" id="PTHR12631">
    <property type="entry name" value="ALPHA-L-IDURONIDASE"/>
    <property type="match status" value="1"/>
</dbReference>
<name>A0A5A5TF65_9CHLR</name>
<accession>A0A5A5TF65</accession>
<protein>
    <recommendedName>
        <fullName evidence="1">Asl1-like glycosyl hydrolase catalytic domain-containing protein</fullName>
    </recommendedName>
</protein>
<dbReference type="Gene3D" id="3.20.20.80">
    <property type="entry name" value="Glycosidases"/>
    <property type="match status" value="1"/>
</dbReference>
<sequence length="508" mass="56538">MYNKPSLLLLHIFICCPLLVLTNICISPWQAHIHATGLSTIPSTIFQDTNLPTFTLQAPASGTLNFIITNLDDTTVLTGVTHSINGTIQLVLPLQSDGYYILNIANQHIPFGIVPPVSGNTQSPFGVESHLEYNDSHLAPLILAGGMRAVRGDIRWSIVEPSMQGHYTFSLYDPWIASMQQNGITPLITLDYTNSLYDNGMTPYDTSGYKAFANYARAVLQHYGSAIKALEVYNEYNDHFSNGPCAKNPACYVQLLQYTYQAVKSVRPDVTIVAGAASESALDWFERLFQNGALRYADVISDHPYTQQQTSPPESGPLDQQMASLETLIKRYNHGQPKPIWLSELGWPTCCKHVTERQQADYLVRSVLLARSAGVRKFFWYDLVNDGSSTTDTESNFGLLNLPDSSNYYTPKPAYVAYAVLAQQLNGHIFTTNHSNPPDIYDELFNNDLHVMWTPLAARQVTFVTPWPVTVTTMTGNTKTYTPTNGRISFILTQDPCYVHGFISAVLP</sequence>
<organism evidence="2 3">
    <name type="scientific">Dictyobacter arantiisoli</name>
    <dbReference type="NCBI Taxonomy" id="2014874"/>
    <lineage>
        <taxon>Bacteria</taxon>
        <taxon>Bacillati</taxon>
        <taxon>Chloroflexota</taxon>
        <taxon>Ktedonobacteria</taxon>
        <taxon>Ktedonobacterales</taxon>
        <taxon>Dictyobacteraceae</taxon>
        <taxon>Dictyobacter</taxon>
    </lineage>
</organism>
<dbReference type="SUPFAM" id="SSF51445">
    <property type="entry name" value="(Trans)glycosidases"/>
    <property type="match status" value="1"/>
</dbReference>
<proteinExistence type="predicted"/>
<dbReference type="InterPro" id="IPR017853">
    <property type="entry name" value="GH"/>
</dbReference>
<gene>
    <name evidence="2" type="ORF">KDI_32130</name>
</gene>
<dbReference type="GO" id="GO:0004553">
    <property type="term" value="F:hydrolase activity, hydrolyzing O-glycosyl compounds"/>
    <property type="evidence" value="ECO:0007669"/>
    <property type="project" value="TreeGrafter"/>
</dbReference>
<evidence type="ECO:0000259" key="1">
    <source>
        <dbReference type="Pfam" id="PF11790"/>
    </source>
</evidence>
<dbReference type="Proteomes" id="UP000322530">
    <property type="component" value="Unassembled WGS sequence"/>
</dbReference>
<dbReference type="AlphaFoldDB" id="A0A5A5TF65"/>
<reference evidence="2 3" key="1">
    <citation type="submission" date="2019-01" db="EMBL/GenBank/DDBJ databases">
        <title>Draft genome sequence of Dictyobacter sp. Uno17.</title>
        <authorList>
            <person name="Wang C.M."/>
            <person name="Zheng Y."/>
            <person name="Sakai Y."/>
            <person name="Abe K."/>
            <person name="Yokota A."/>
            <person name="Yabe S."/>
        </authorList>
    </citation>
    <scope>NUCLEOTIDE SEQUENCE [LARGE SCALE GENOMIC DNA]</scope>
    <source>
        <strain evidence="2 3">Uno17</strain>
    </source>
</reference>
<dbReference type="PANTHER" id="PTHR12631:SF10">
    <property type="entry name" value="BETA-XYLOSIDASE-LIKE PROTEIN-RELATED"/>
    <property type="match status" value="1"/>
</dbReference>
<evidence type="ECO:0000313" key="2">
    <source>
        <dbReference type="EMBL" id="GCF09649.1"/>
    </source>
</evidence>
<feature type="domain" description="Asl1-like glycosyl hydrolase catalytic" evidence="1">
    <location>
        <begin position="219"/>
        <end position="388"/>
    </location>
</feature>
<comment type="caution">
    <text evidence="2">The sequence shown here is derived from an EMBL/GenBank/DDBJ whole genome shotgun (WGS) entry which is preliminary data.</text>
</comment>
<keyword evidence="3" id="KW-1185">Reference proteome</keyword>